<accession>A0A915LAW7</accession>
<sequence>MQICRDAENLIFPLERKAKGPGAPLADAKRRKTFIGILQISASSTVPKAKFRCEKILWFLSPTIGDSWQQLMTVANSQDL</sequence>
<protein>
    <submittedName>
        <fullName evidence="2">Uncharacterized protein</fullName>
    </submittedName>
</protein>
<dbReference type="WBParaSite" id="nRc.2.0.1.t47508-RA">
    <property type="protein sequence ID" value="nRc.2.0.1.t47508-RA"/>
    <property type="gene ID" value="nRc.2.0.1.g47508"/>
</dbReference>
<dbReference type="AlphaFoldDB" id="A0A915LAW7"/>
<reference evidence="2" key="1">
    <citation type="submission" date="2022-11" db="UniProtKB">
        <authorList>
            <consortium name="WormBaseParasite"/>
        </authorList>
    </citation>
    <scope>IDENTIFICATION</scope>
</reference>
<proteinExistence type="predicted"/>
<dbReference type="Proteomes" id="UP000887565">
    <property type="component" value="Unplaced"/>
</dbReference>
<evidence type="ECO:0000313" key="1">
    <source>
        <dbReference type="Proteomes" id="UP000887565"/>
    </source>
</evidence>
<name>A0A915LAW7_ROMCU</name>
<keyword evidence="1" id="KW-1185">Reference proteome</keyword>
<evidence type="ECO:0000313" key="2">
    <source>
        <dbReference type="WBParaSite" id="nRc.2.0.1.t47508-RA"/>
    </source>
</evidence>
<organism evidence="1 2">
    <name type="scientific">Romanomermis culicivorax</name>
    <name type="common">Nematode worm</name>
    <dbReference type="NCBI Taxonomy" id="13658"/>
    <lineage>
        <taxon>Eukaryota</taxon>
        <taxon>Metazoa</taxon>
        <taxon>Ecdysozoa</taxon>
        <taxon>Nematoda</taxon>
        <taxon>Enoplea</taxon>
        <taxon>Dorylaimia</taxon>
        <taxon>Mermithida</taxon>
        <taxon>Mermithoidea</taxon>
        <taxon>Mermithidae</taxon>
        <taxon>Romanomermis</taxon>
    </lineage>
</organism>